<evidence type="ECO:0000256" key="1">
    <source>
        <dbReference type="SAM" id="SignalP"/>
    </source>
</evidence>
<reference evidence="2" key="2">
    <citation type="submission" date="2022-06" db="UniProtKB">
        <authorList>
            <consortium name="EnsemblMetazoa"/>
        </authorList>
    </citation>
    <scope>IDENTIFICATION</scope>
    <source>
        <strain evidence="2">DF5081</strain>
    </source>
</reference>
<name>A0A8R1EAE7_CAEJA</name>
<keyword evidence="1" id="KW-0732">Signal</keyword>
<proteinExistence type="predicted"/>
<sequence length="68" mass="7699">MNYASLVILFLSIMNPASSSGNMSLSCITTKNVRYDRFPMFKLDANEKKVYYDANDLLTIGPPVNYLQ</sequence>
<evidence type="ECO:0000313" key="3">
    <source>
        <dbReference type="Proteomes" id="UP000005237"/>
    </source>
</evidence>
<keyword evidence="3" id="KW-1185">Reference proteome</keyword>
<dbReference type="AlphaFoldDB" id="A0A8R1EAE7"/>
<evidence type="ECO:0000313" key="2">
    <source>
        <dbReference type="EnsemblMetazoa" id="CJA32088.1"/>
    </source>
</evidence>
<reference evidence="3" key="1">
    <citation type="submission" date="2010-08" db="EMBL/GenBank/DDBJ databases">
        <authorList>
            <consortium name="Caenorhabditis japonica Sequencing Consortium"/>
            <person name="Wilson R.K."/>
        </authorList>
    </citation>
    <scope>NUCLEOTIDE SEQUENCE [LARGE SCALE GENOMIC DNA]</scope>
    <source>
        <strain evidence="3">DF5081</strain>
    </source>
</reference>
<dbReference type="Proteomes" id="UP000005237">
    <property type="component" value="Unassembled WGS sequence"/>
</dbReference>
<feature type="signal peptide" evidence="1">
    <location>
        <begin position="1"/>
        <end position="19"/>
    </location>
</feature>
<protein>
    <submittedName>
        <fullName evidence="2">Uncharacterized protein</fullName>
    </submittedName>
</protein>
<organism evidence="2 3">
    <name type="scientific">Caenorhabditis japonica</name>
    <dbReference type="NCBI Taxonomy" id="281687"/>
    <lineage>
        <taxon>Eukaryota</taxon>
        <taxon>Metazoa</taxon>
        <taxon>Ecdysozoa</taxon>
        <taxon>Nematoda</taxon>
        <taxon>Chromadorea</taxon>
        <taxon>Rhabditida</taxon>
        <taxon>Rhabditina</taxon>
        <taxon>Rhabditomorpha</taxon>
        <taxon>Rhabditoidea</taxon>
        <taxon>Rhabditidae</taxon>
        <taxon>Peloderinae</taxon>
        <taxon>Caenorhabditis</taxon>
    </lineage>
</organism>
<dbReference type="EnsemblMetazoa" id="CJA32088.1">
    <property type="protein sequence ID" value="CJA32088.1"/>
    <property type="gene ID" value="WBGene00207935"/>
</dbReference>
<accession>A0A8R1EAE7</accession>
<feature type="chain" id="PRO_5035811889" evidence="1">
    <location>
        <begin position="20"/>
        <end position="68"/>
    </location>
</feature>